<name>A0AAE0GZ72_9CHLO</name>
<dbReference type="InterPro" id="IPR011989">
    <property type="entry name" value="ARM-like"/>
</dbReference>
<comment type="caution">
    <text evidence="3">The sequence shown here is derived from an EMBL/GenBank/DDBJ whole genome shotgun (WGS) entry which is preliminary data.</text>
</comment>
<dbReference type="InterPro" id="IPR000225">
    <property type="entry name" value="Armadillo"/>
</dbReference>
<protein>
    <recommendedName>
        <fullName evidence="5">Armadillo repeat-containing protein 6</fullName>
    </recommendedName>
</protein>
<keyword evidence="1" id="KW-0677">Repeat</keyword>
<dbReference type="SMART" id="SM00185">
    <property type="entry name" value="ARM"/>
    <property type="match status" value="4"/>
</dbReference>
<dbReference type="PANTHER" id="PTHR22895">
    <property type="entry name" value="ARMADILLO REPEAT-CONTAINING PROTEIN 6"/>
    <property type="match status" value="1"/>
</dbReference>
<evidence type="ECO:0000256" key="1">
    <source>
        <dbReference type="ARBA" id="ARBA00022737"/>
    </source>
</evidence>
<evidence type="ECO:0008006" key="5">
    <source>
        <dbReference type="Google" id="ProtNLM"/>
    </source>
</evidence>
<dbReference type="PROSITE" id="PS50176">
    <property type="entry name" value="ARM_REPEAT"/>
    <property type="match status" value="1"/>
</dbReference>
<evidence type="ECO:0000313" key="4">
    <source>
        <dbReference type="Proteomes" id="UP001190700"/>
    </source>
</evidence>
<sequence>MAKLSKRVSQETFDEAVQENIDVFEMEPDEALQQAISEFESQGVSLDSIIKDVPGEEGRAEHPVLSAVRDLEAAVAGTNEDAIAEALSGLDSQLGPDAKAGALELCGQHGAVQASISACRAFAAGGSSLPGALRTLSLVLGHEQNKEFFNVNGGVQMLVKELLLPHKNDAALVQSITTACAAAATKHEGNKMALMTADVAEPLVELVRLHMRQPAALKALCATLKAITTPDDPNEPTGGAFNFGRELAKAGAWQALVEALKAGTSDNFDLALLGNVCGTLKNIAVNEEVCKQVADEGLVEILLALLQASGKDAALVRPACALLRQLAGSDAIKSQIVEAGGLPVLVLMLSNFCGIEGKADKAKSITATLEQAVGVLTAITLRNPDGAAAAAEAGCFQAVLAVMQAEPSAQYLQRQACMFIRNAVARSKDNIPLLLEQGASQLLLKAKALHPKICMDVGSAALRDLGCENYNEGWVIDTMVMGADGVIRNTNDLDNEPVA</sequence>
<dbReference type="EMBL" id="LGRX02001036">
    <property type="protein sequence ID" value="KAK3287049.1"/>
    <property type="molecule type" value="Genomic_DNA"/>
</dbReference>
<dbReference type="Gene3D" id="1.25.10.10">
    <property type="entry name" value="Leucine-rich Repeat Variant"/>
    <property type="match status" value="2"/>
</dbReference>
<accession>A0AAE0GZ72</accession>
<keyword evidence="4" id="KW-1185">Reference proteome</keyword>
<dbReference type="InterPro" id="IPR016024">
    <property type="entry name" value="ARM-type_fold"/>
</dbReference>
<reference evidence="3 4" key="1">
    <citation type="journal article" date="2015" name="Genome Biol. Evol.">
        <title>Comparative Genomics of a Bacterivorous Green Alga Reveals Evolutionary Causalities and Consequences of Phago-Mixotrophic Mode of Nutrition.</title>
        <authorList>
            <person name="Burns J.A."/>
            <person name="Paasch A."/>
            <person name="Narechania A."/>
            <person name="Kim E."/>
        </authorList>
    </citation>
    <scope>NUCLEOTIDE SEQUENCE [LARGE SCALE GENOMIC DNA]</scope>
    <source>
        <strain evidence="3 4">PLY_AMNH</strain>
    </source>
</reference>
<organism evidence="3 4">
    <name type="scientific">Cymbomonas tetramitiformis</name>
    <dbReference type="NCBI Taxonomy" id="36881"/>
    <lineage>
        <taxon>Eukaryota</taxon>
        <taxon>Viridiplantae</taxon>
        <taxon>Chlorophyta</taxon>
        <taxon>Pyramimonadophyceae</taxon>
        <taxon>Pyramimonadales</taxon>
        <taxon>Pyramimonadaceae</taxon>
        <taxon>Cymbomonas</taxon>
    </lineage>
</organism>
<gene>
    <name evidence="3" type="ORF">CYMTET_5423</name>
</gene>
<evidence type="ECO:0000313" key="3">
    <source>
        <dbReference type="EMBL" id="KAK3287049.1"/>
    </source>
</evidence>
<dbReference type="PANTHER" id="PTHR22895:SF0">
    <property type="entry name" value="ARMADILLO REPEAT-CONTAINING PROTEIN 6"/>
    <property type="match status" value="1"/>
</dbReference>
<dbReference type="AlphaFoldDB" id="A0AAE0GZ72"/>
<dbReference type="SUPFAM" id="SSF48371">
    <property type="entry name" value="ARM repeat"/>
    <property type="match status" value="1"/>
</dbReference>
<proteinExistence type="predicted"/>
<dbReference type="Proteomes" id="UP001190700">
    <property type="component" value="Unassembled WGS sequence"/>
</dbReference>
<feature type="repeat" description="ARM" evidence="2">
    <location>
        <begin position="297"/>
        <end position="341"/>
    </location>
</feature>
<evidence type="ECO:0000256" key="2">
    <source>
        <dbReference type="PROSITE-ProRule" id="PRU00259"/>
    </source>
</evidence>